<evidence type="ECO:0000256" key="4">
    <source>
        <dbReference type="ARBA" id="ARBA00023136"/>
    </source>
</evidence>
<organism evidence="6 7">
    <name type="scientific">Cirrhinus mrigala</name>
    <name type="common">Mrigala</name>
    <dbReference type="NCBI Taxonomy" id="683832"/>
    <lineage>
        <taxon>Eukaryota</taxon>
        <taxon>Metazoa</taxon>
        <taxon>Chordata</taxon>
        <taxon>Craniata</taxon>
        <taxon>Vertebrata</taxon>
        <taxon>Euteleostomi</taxon>
        <taxon>Actinopterygii</taxon>
        <taxon>Neopterygii</taxon>
        <taxon>Teleostei</taxon>
        <taxon>Ostariophysi</taxon>
        <taxon>Cypriniformes</taxon>
        <taxon>Cyprinidae</taxon>
        <taxon>Labeoninae</taxon>
        <taxon>Labeonini</taxon>
        <taxon>Cirrhinus</taxon>
    </lineage>
</organism>
<evidence type="ECO:0000313" key="6">
    <source>
        <dbReference type="EMBL" id="KAL0167424.1"/>
    </source>
</evidence>
<keyword evidence="7" id="KW-1185">Reference proteome</keyword>
<gene>
    <name evidence="6" type="ORF">M9458_035646</name>
</gene>
<dbReference type="InterPro" id="IPR004842">
    <property type="entry name" value="SLC12A_fam"/>
</dbReference>
<keyword evidence="3" id="KW-1133">Transmembrane helix</keyword>
<dbReference type="Pfam" id="PF03522">
    <property type="entry name" value="SLC12"/>
    <property type="match status" value="1"/>
</dbReference>
<keyword evidence="2" id="KW-0812">Transmembrane</keyword>
<evidence type="ECO:0000313" key="7">
    <source>
        <dbReference type="Proteomes" id="UP001529510"/>
    </source>
</evidence>
<accession>A0ABD0P083</accession>
<feature type="non-terminal residue" evidence="6">
    <location>
        <position position="151"/>
    </location>
</feature>
<proteinExistence type="predicted"/>
<dbReference type="AlphaFoldDB" id="A0ABD0P083"/>
<dbReference type="InterPro" id="IPR018491">
    <property type="entry name" value="SLC12_C"/>
</dbReference>
<dbReference type="PANTHER" id="PTHR11827:SF93">
    <property type="entry name" value="SOLUTE CARRIER FAMILY 12 MEMBER 1"/>
    <property type="match status" value="1"/>
</dbReference>
<dbReference type="EMBL" id="JAMKFB020000018">
    <property type="protein sequence ID" value="KAL0167424.1"/>
    <property type="molecule type" value="Genomic_DNA"/>
</dbReference>
<sequence>VPQTSDLAKMNQRLVEASSQFKMKQGKGTIDVWWLFDDGGLTLLLPHILTTRKKWKDCKLRIFIAGQPERIEQDKEEMQELLKKFRIKCADIKVIADINVKPSAESWKLFEDMIEPFRLHDGSKETTQAEALRKEHPWKITDAELDTFEEK</sequence>
<evidence type="ECO:0000256" key="2">
    <source>
        <dbReference type="ARBA" id="ARBA00022692"/>
    </source>
</evidence>
<evidence type="ECO:0000256" key="3">
    <source>
        <dbReference type="ARBA" id="ARBA00022989"/>
    </source>
</evidence>
<comment type="caution">
    <text evidence="6">The sequence shown here is derived from an EMBL/GenBank/DDBJ whole genome shotgun (WGS) entry which is preliminary data.</text>
</comment>
<dbReference type="GO" id="GO:0016020">
    <property type="term" value="C:membrane"/>
    <property type="evidence" value="ECO:0007669"/>
    <property type="project" value="UniProtKB-SubCell"/>
</dbReference>
<dbReference type="PANTHER" id="PTHR11827">
    <property type="entry name" value="SOLUTE CARRIER FAMILY 12, CATION COTRANSPORTERS"/>
    <property type="match status" value="1"/>
</dbReference>
<evidence type="ECO:0000256" key="1">
    <source>
        <dbReference type="ARBA" id="ARBA00004141"/>
    </source>
</evidence>
<keyword evidence="4" id="KW-0472">Membrane</keyword>
<feature type="domain" description="SLC12A transporter C-terminal" evidence="5">
    <location>
        <begin position="6"/>
        <end position="151"/>
    </location>
</feature>
<evidence type="ECO:0000259" key="5">
    <source>
        <dbReference type="Pfam" id="PF03522"/>
    </source>
</evidence>
<dbReference type="Proteomes" id="UP001529510">
    <property type="component" value="Unassembled WGS sequence"/>
</dbReference>
<feature type="non-terminal residue" evidence="6">
    <location>
        <position position="1"/>
    </location>
</feature>
<reference evidence="6 7" key="1">
    <citation type="submission" date="2024-05" db="EMBL/GenBank/DDBJ databases">
        <title>Genome sequencing and assembly of Indian major carp, Cirrhinus mrigala (Hamilton, 1822).</title>
        <authorList>
            <person name="Mohindra V."/>
            <person name="Chowdhury L.M."/>
            <person name="Lal K."/>
            <person name="Jena J.K."/>
        </authorList>
    </citation>
    <scope>NUCLEOTIDE SEQUENCE [LARGE SCALE GENOMIC DNA]</scope>
    <source>
        <strain evidence="6">CM1030</strain>
        <tissue evidence="6">Blood</tissue>
    </source>
</reference>
<name>A0ABD0P083_CIRMR</name>
<protein>
    <recommendedName>
        <fullName evidence="5">SLC12A transporter C-terminal domain-containing protein</fullName>
    </recommendedName>
</protein>
<comment type="subcellular location">
    <subcellularLocation>
        <location evidence="1">Membrane</location>
        <topology evidence="1">Multi-pass membrane protein</topology>
    </subcellularLocation>
</comment>